<dbReference type="PANTHER" id="PTHR33910:SF1">
    <property type="entry name" value="PROTEIN TRANSLOCASE SUBUNIT SECE"/>
    <property type="match status" value="1"/>
</dbReference>
<feature type="compositionally biased region" description="Polar residues" evidence="10">
    <location>
        <begin position="1"/>
        <end position="12"/>
    </location>
</feature>
<sequence>MNSSQNAPSTPATGDAKGSGSKNPFVAIGLFIRQVIAELRKVVVPTRRELILYSITVLLFVAFMILLIFGLDAAFSWLSRIAFTTPDV</sequence>
<dbReference type="Proteomes" id="UP000588158">
    <property type="component" value="Unassembled WGS sequence"/>
</dbReference>
<protein>
    <recommendedName>
        <fullName evidence="9">Protein translocase subunit SecE</fullName>
    </recommendedName>
</protein>
<comment type="subunit">
    <text evidence="9">Component of the Sec protein translocase complex. Heterotrimer consisting of SecY, SecE and SecG subunits. The heterotrimers can form oligomers, although 1 heterotrimer is thought to be able to translocate proteins. Interacts with the ribosome. Interacts with SecDF, and other proteins may be involved. Interacts with SecA.</text>
</comment>
<feature type="transmembrane region" description="Helical" evidence="9">
    <location>
        <begin position="50"/>
        <end position="71"/>
    </location>
</feature>
<keyword evidence="4 9" id="KW-0812">Transmembrane</keyword>
<comment type="subcellular location">
    <subcellularLocation>
        <location evidence="9">Cell membrane</location>
        <topology evidence="9">Single-pass membrane protein</topology>
    </subcellularLocation>
    <subcellularLocation>
        <location evidence="1">Membrane</location>
    </subcellularLocation>
</comment>
<name>A0A841AAG7_9MICO</name>
<keyword evidence="12" id="KW-1185">Reference proteome</keyword>
<evidence type="ECO:0000313" key="12">
    <source>
        <dbReference type="Proteomes" id="UP000588158"/>
    </source>
</evidence>
<dbReference type="NCBIfam" id="TIGR00964">
    <property type="entry name" value="secE_bact"/>
    <property type="match status" value="1"/>
</dbReference>
<dbReference type="GO" id="GO:0065002">
    <property type="term" value="P:intracellular protein transmembrane transport"/>
    <property type="evidence" value="ECO:0007669"/>
    <property type="project" value="UniProtKB-UniRule"/>
</dbReference>
<dbReference type="InterPro" id="IPR005807">
    <property type="entry name" value="SecE_bac"/>
</dbReference>
<keyword evidence="8 9" id="KW-0472">Membrane</keyword>
<evidence type="ECO:0000256" key="2">
    <source>
        <dbReference type="ARBA" id="ARBA00022448"/>
    </source>
</evidence>
<reference evidence="11 12" key="1">
    <citation type="submission" date="2020-08" db="EMBL/GenBank/DDBJ databases">
        <title>Sequencing the genomes of 1000 actinobacteria strains.</title>
        <authorList>
            <person name="Klenk H.-P."/>
        </authorList>
    </citation>
    <scope>NUCLEOTIDE SEQUENCE [LARGE SCALE GENOMIC DNA]</scope>
    <source>
        <strain evidence="11 12">DSM 28796</strain>
    </source>
</reference>
<evidence type="ECO:0000256" key="7">
    <source>
        <dbReference type="ARBA" id="ARBA00023010"/>
    </source>
</evidence>
<dbReference type="PANTHER" id="PTHR33910">
    <property type="entry name" value="PROTEIN TRANSLOCASE SUBUNIT SECE"/>
    <property type="match status" value="1"/>
</dbReference>
<dbReference type="Pfam" id="PF00584">
    <property type="entry name" value="SecE"/>
    <property type="match status" value="1"/>
</dbReference>
<evidence type="ECO:0000256" key="10">
    <source>
        <dbReference type="SAM" id="MobiDB-lite"/>
    </source>
</evidence>
<evidence type="ECO:0000256" key="5">
    <source>
        <dbReference type="ARBA" id="ARBA00022927"/>
    </source>
</evidence>
<gene>
    <name evidence="9" type="primary">secE</name>
    <name evidence="11" type="ORF">HNR70_000424</name>
</gene>
<keyword evidence="7 9" id="KW-0811">Translocation</keyword>
<accession>A0A841AAG7</accession>
<dbReference type="GO" id="GO:0008320">
    <property type="term" value="F:protein transmembrane transporter activity"/>
    <property type="evidence" value="ECO:0007669"/>
    <property type="project" value="UniProtKB-UniRule"/>
</dbReference>
<dbReference type="GO" id="GO:0043952">
    <property type="term" value="P:protein transport by the Sec complex"/>
    <property type="evidence" value="ECO:0007669"/>
    <property type="project" value="UniProtKB-UniRule"/>
</dbReference>
<keyword evidence="6 9" id="KW-1133">Transmembrane helix</keyword>
<dbReference type="RefSeq" id="WP_184324208.1">
    <property type="nucleotide sequence ID" value="NZ_JACHLZ010000001.1"/>
</dbReference>
<evidence type="ECO:0000256" key="8">
    <source>
        <dbReference type="ARBA" id="ARBA00023136"/>
    </source>
</evidence>
<evidence type="ECO:0000256" key="4">
    <source>
        <dbReference type="ARBA" id="ARBA00022692"/>
    </source>
</evidence>
<organism evidence="11 12">
    <name type="scientific">Brachybacterium aquaticum</name>
    <dbReference type="NCBI Taxonomy" id="1432564"/>
    <lineage>
        <taxon>Bacteria</taxon>
        <taxon>Bacillati</taxon>
        <taxon>Actinomycetota</taxon>
        <taxon>Actinomycetes</taxon>
        <taxon>Micrococcales</taxon>
        <taxon>Dermabacteraceae</taxon>
        <taxon>Brachybacterium</taxon>
    </lineage>
</organism>
<comment type="function">
    <text evidence="9">Essential subunit of the Sec protein translocation channel SecYEG. Clamps together the 2 halves of SecY. May contact the channel plug during translocation.</text>
</comment>
<evidence type="ECO:0000256" key="3">
    <source>
        <dbReference type="ARBA" id="ARBA00022475"/>
    </source>
</evidence>
<evidence type="ECO:0000313" key="11">
    <source>
        <dbReference type="EMBL" id="MBB5830611.1"/>
    </source>
</evidence>
<dbReference type="Gene3D" id="1.20.5.1030">
    <property type="entry name" value="Preprotein translocase secy subunit"/>
    <property type="match status" value="1"/>
</dbReference>
<dbReference type="GO" id="GO:0006605">
    <property type="term" value="P:protein targeting"/>
    <property type="evidence" value="ECO:0007669"/>
    <property type="project" value="UniProtKB-UniRule"/>
</dbReference>
<keyword evidence="5 9" id="KW-0653">Protein transport</keyword>
<evidence type="ECO:0000256" key="1">
    <source>
        <dbReference type="ARBA" id="ARBA00004370"/>
    </source>
</evidence>
<dbReference type="EMBL" id="JACHLZ010000001">
    <property type="protein sequence ID" value="MBB5830611.1"/>
    <property type="molecule type" value="Genomic_DNA"/>
</dbReference>
<dbReference type="AlphaFoldDB" id="A0A841AAG7"/>
<comment type="similarity">
    <text evidence="9">Belongs to the SecE/SEC61-gamma family.</text>
</comment>
<evidence type="ECO:0000256" key="6">
    <source>
        <dbReference type="ARBA" id="ARBA00022989"/>
    </source>
</evidence>
<evidence type="ECO:0000256" key="9">
    <source>
        <dbReference type="HAMAP-Rule" id="MF_00422"/>
    </source>
</evidence>
<keyword evidence="2 9" id="KW-0813">Transport</keyword>
<dbReference type="InterPro" id="IPR001901">
    <property type="entry name" value="Translocase_SecE/Sec61-g"/>
</dbReference>
<dbReference type="GO" id="GO:0009306">
    <property type="term" value="P:protein secretion"/>
    <property type="evidence" value="ECO:0007669"/>
    <property type="project" value="UniProtKB-UniRule"/>
</dbReference>
<dbReference type="HAMAP" id="MF_00422">
    <property type="entry name" value="SecE"/>
    <property type="match status" value="1"/>
</dbReference>
<feature type="region of interest" description="Disordered" evidence="10">
    <location>
        <begin position="1"/>
        <end position="21"/>
    </location>
</feature>
<dbReference type="GO" id="GO:0005886">
    <property type="term" value="C:plasma membrane"/>
    <property type="evidence" value="ECO:0007669"/>
    <property type="project" value="UniProtKB-SubCell"/>
</dbReference>
<keyword evidence="3 9" id="KW-1003">Cell membrane</keyword>
<comment type="caution">
    <text evidence="11">The sequence shown here is derived from an EMBL/GenBank/DDBJ whole genome shotgun (WGS) entry which is preliminary data.</text>
</comment>
<proteinExistence type="inferred from homology"/>
<dbReference type="InterPro" id="IPR038379">
    <property type="entry name" value="SecE_sf"/>
</dbReference>